<evidence type="ECO:0000259" key="2">
    <source>
        <dbReference type="Pfam" id="PF02932"/>
    </source>
</evidence>
<keyword evidence="1" id="KW-0472">Membrane</keyword>
<dbReference type="GO" id="GO:0005216">
    <property type="term" value="F:monoatomic ion channel activity"/>
    <property type="evidence" value="ECO:0007669"/>
    <property type="project" value="InterPro"/>
</dbReference>
<evidence type="ECO:0000313" key="3">
    <source>
        <dbReference type="EMBL" id="KAI7841605.1"/>
    </source>
</evidence>
<dbReference type="GO" id="GO:0004888">
    <property type="term" value="F:transmembrane signaling receptor activity"/>
    <property type="evidence" value="ECO:0007669"/>
    <property type="project" value="InterPro"/>
</dbReference>
<keyword evidence="1" id="KW-0812">Transmembrane</keyword>
<dbReference type="InterPro" id="IPR038050">
    <property type="entry name" value="Neuro_actylchol_rec"/>
</dbReference>
<sequence length="488" mass="52856">MWLSVVQGEFFQQMNLKHYPFDSFELGIATEVLDTAEPPHPGLNYYLSASGAQRYMYGVGDDVSDWTVTKIAVSGKMKSNESVLFQLTSPDPSHPQDPLPLSTNKASATITPLVPGGTYRSQLPITMLFIKVTVSRNWSYHVLNTILPVTLLAWMSFVVFVLPRKELATRLGVAVTLFLALAAVQFVVTADQPSSSYILPTQQQILCTYSLLLIMAIEAIVVCMIETYKERQQDAEKQREARHRYLARCRAVQELERQAGDGCRYCGVCRPFTLACPLMARCPAMRATLLPSACCYLLPRQVGCPAVWCDTLRSTATGPLSKVEERQRHQKDLAAAGGLAAVAAAAAAAPAAPHAPGAAGPAAPELHTQPSVDLANAASGSFGGTNGHAGSVDSAIGSQGYERPGGAGVRRRLTRLSALSKRAALVELRAVLQDDDYYCAWLAQRVDTVCAIFLFIAYNVAVILIYSLQSGYTDLLVGWEDSYGAAEI</sequence>
<proteinExistence type="predicted"/>
<dbReference type="SUPFAM" id="SSF90112">
    <property type="entry name" value="Neurotransmitter-gated ion-channel transmembrane pore"/>
    <property type="match status" value="1"/>
</dbReference>
<dbReference type="PANTHER" id="PTHR18945">
    <property type="entry name" value="NEUROTRANSMITTER GATED ION CHANNEL"/>
    <property type="match status" value="1"/>
</dbReference>
<feature type="transmembrane region" description="Helical" evidence="1">
    <location>
        <begin position="169"/>
        <end position="188"/>
    </location>
</feature>
<protein>
    <recommendedName>
        <fullName evidence="2">Neurotransmitter-gated ion-channel transmembrane domain-containing protein</fullName>
    </recommendedName>
</protein>
<feature type="transmembrane region" description="Helical" evidence="1">
    <location>
        <begin position="138"/>
        <end position="162"/>
    </location>
</feature>
<feature type="domain" description="Neurotransmitter-gated ion-channel transmembrane" evidence="2">
    <location>
        <begin position="145"/>
        <end position="258"/>
    </location>
</feature>
<feature type="transmembrane region" description="Helical" evidence="1">
    <location>
        <begin position="208"/>
        <end position="228"/>
    </location>
</feature>
<keyword evidence="1" id="KW-1133">Transmembrane helix</keyword>
<dbReference type="InterPro" id="IPR006201">
    <property type="entry name" value="Neur_channel"/>
</dbReference>
<dbReference type="Pfam" id="PF02932">
    <property type="entry name" value="Neur_chan_memb"/>
    <property type="match status" value="1"/>
</dbReference>
<reference evidence="3" key="1">
    <citation type="submission" date="2020-11" db="EMBL/GenBank/DDBJ databases">
        <title>Chlorella ohadii genome sequencing and assembly.</title>
        <authorList>
            <person name="Murik O."/>
            <person name="Treves H."/>
            <person name="Kedem I."/>
            <person name="Shotland Y."/>
            <person name="Kaplan A."/>
        </authorList>
    </citation>
    <scope>NUCLEOTIDE SEQUENCE</scope>
    <source>
        <strain evidence="3">1</strain>
    </source>
</reference>
<comment type="caution">
    <text evidence="3">The sequence shown here is derived from an EMBL/GenBank/DDBJ whole genome shotgun (WGS) entry which is preliminary data.</text>
</comment>
<dbReference type="InterPro" id="IPR036719">
    <property type="entry name" value="Neuro-gated_channel_TM_sf"/>
</dbReference>
<dbReference type="InterPro" id="IPR006029">
    <property type="entry name" value="Neurotrans-gated_channel_TM"/>
</dbReference>
<dbReference type="Gene3D" id="1.20.58.390">
    <property type="entry name" value="Neurotransmitter-gated ion-channel transmembrane domain"/>
    <property type="match status" value="1"/>
</dbReference>
<feature type="transmembrane region" description="Helical" evidence="1">
    <location>
        <begin position="449"/>
        <end position="468"/>
    </location>
</feature>
<dbReference type="AlphaFoldDB" id="A0AAD5DT72"/>
<dbReference type="EMBL" id="JADXDR010000062">
    <property type="protein sequence ID" value="KAI7841605.1"/>
    <property type="molecule type" value="Genomic_DNA"/>
</dbReference>
<accession>A0AAD5DT72</accession>
<dbReference type="GO" id="GO:0016020">
    <property type="term" value="C:membrane"/>
    <property type="evidence" value="ECO:0007669"/>
    <property type="project" value="InterPro"/>
</dbReference>
<evidence type="ECO:0000256" key="1">
    <source>
        <dbReference type="SAM" id="Phobius"/>
    </source>
</evidence>
<dbReference type="Proteomes" id="UP001205105">
    <property type="component" value="Unassembled WGS sequence"/>
</dbReference>
<keyword evidence="4" id="KW-1185">Reference proteome</keyword>
<evidence type="ECO:0000313" key="4">
    <source>
        <dbReference type="Proteomes" id="UP001205105"/>
    </source>
</evidence>
<organism evidence="3 4">
    <name type="scientific">Chlorella ohadii</name>
    <dbReference type="NCBI Taxonomy" id="2649997"/>
    <lineage>
        <taxon>Eukaryota</taxon>
        <taxon>Viridiplantae</taxon>
        <taxon>Chlorophyta</taxon>
        <taxon>core chlorophytes</taxon>
        <taxon>Trebouxiophyceae</taxon>
        <taxon>Chlorellales</taxon>
        <taxon>Chlorellaceae</taxon>
        <taxon>Chlorella clade</taxon>
        <taxon>Chlorella</taxon>
    </lineage>
</organism>
<gene>
    <name evidence="3" type="ORF">COHA_004775</name>
</gene>
<name>A0AAD5DT72_9CHLO</name>